<accession>A0A178ZS66</accession>
<name>A0A178ZS66_9EURO</name>
<evidence type="ECO:0000313" key="2">
    <source>
        <dbReference type="Proteomes" id="UP000078343"/>
    </source>
</evidence>
<reference evidence="1 2" key="1">
    <citation type="submission" date="2016-04" db="EMBL/GenBank/DDBJ databases">
        <title>Draft genome of Fonsecaea erecta CBS 125763.</title>
        <authorList>
            <person name="Weiss V.A."/>
            <person name="Vicente V.A."/>
            <person name="Raittz R.T."/>
            <person name="Moreno L.F."/>
            <person name="De Souza E.M."/>
            <person name="Pedrosa F.O."/>
            <person name="Steffens M.B."/>
            <person name="Faoro H."/>
            <person name="Tadra-Sfeir M.Z."/>
            <person name="Najafzadeh M.J."/>
            <person name="Felipe M.S."/>
            <person name="Teixeira M."/>
            <person name="Sun J."/>
            <person name="Xi L."/>
            <person name="Gomes R."/>
            <person name="De Azevedo C.M."/>
            <person name="Salgado C.G."/>
            <person name="Da Silva M.B."/>
            <person name="Nascimento M.F."/>
            <person name="Queiroz-Telles F."/>
            <person name="Attili D.S."/>
            <person name="Gorbushina A."/>
        </authorList>
    </citation>
    <scope>NUCLEOTIDE SEQUENCE [LARGE SCALE GENOMIC DNA]</scope>
    <source>
        <strain evidence="1 2">CBS 125763</strain>
    </source>
</reference>
<sequence length="152" mass="14729">MTTKTFTPSAGWPFSTPVVVSVPCSAPAVSTSTVPTPGGTWSSKPVSLAPTVTAGSWGGNPVSPVAAASTGAWVSPSVTVATTLTVAPVQSSSAWVAAASTSPAAPVAPYSIPINGTNSWVAPYTGAAAGRTTLSAWAMVAAGAVALGALVM</sequence>
<dbReference type="STRING" id="1367422.A0A178ZS66"/>
<gene>
    <name evidence="1" type="ORF">AYL99_04484</name>
</gene>
<dbReference type="GeneID" id="30008653"/>
<organism evidence="1 2">
    <name type="scientific">Fonsecaea erecta</name>
    <dbReference type="NCBI Taxonomy" id="1367422"/>
    <lineage>
        <taxon>Eukaryota</taxon>
        <taxon>Fungi</taxon>
        <taxon>Dikarya</taxon>
        <taxon>Ascomycota</taxon>
        <taxon>Pezizomycotina</taxon>
        <taxon>Eurotiomycetes</taxon>
        <taxon>Chaetothyriomycetidae</taxon>
        <taxon>Chaetothyriales</taxon>
        <taxon>Herpotrichiellaceae</taxon>
        <taxon>Fonsecaea</taxon>
    </lineage>
</organism>
<evidence type="ECO:0000313" key="1">
    <source>
        <dbReference type="EMBL" id="OAP62281.1"/>
    </source>
</evidence>
<dbReference type="AlphaFoldDB" id="A0A178ZS66"/>
<dbReference type="Proteomes" id="UP000078343">
    <property type="component" value="Unassembled WGS sequence"/>
</dbReference>
<comment type="caution">
    <text evidence="1">The sequence shown here is derived from an EMBL/GenBank/DDBJ whole genome shotgun (WGS) entry which is preliminary data.</text>
</comment>
<proteinExistence type="predicted"/>
<keyword evidence="2" id="KW-1185">Reference proteome</keyword>
<dbReference type="RefSeq" id="XP_018695648.1">
    <property type="nucleotide sequence ID" value="XM_018835998.1"/>
</dbReference>
<dbReference type="EMBL" id="LVYI01000003">
    <property type="protein sequence ID" value="OAP62281.1"/>
    <property type="molecule type" value="Genomic_DNA"/>
</dbReference>
<protein>
    <submittedName>
        <fullName evidence="1">Uncharacterized protein</fullName>
    </submittedName>
</protein>